<organism evidence="3 4">
    <name type="scientific">Methanothrix harundinacea</name>
    <dbReference type="NCBI Taxonomy" id="301375"/>
    <lineage>
        <taxon>Archaea</taxon>
        <taxon>Methanobacteriati</taxon>
        <taxon>Methanobacteriota</taxon>
        <taxon>Stenosarchaea group</taxon>
        <taxon>Methanomicrobia</taxon>
        <taxon>Methanotrichales</taxon>
        <taxon>Methanotrichaceae</taxon>
        <taxon>Methanothrix</taxon>
    </lineage>
</organism>
<dbReference type="AlphaFoldDB" id="A0A101IJW7"/>
<dbReference type="PATRIC" id="fig|301375.6.peg.178"/>
<dbReference type="Pfam" id="PF22309">
    <property type="entry name" value="HK-GC-Chemotax_sensor"/>
    <property type="match status" value="1"/>
</dbReference>
<dbReference type="Proteomes" id="UP000053961">
    <property type="component" value="Unassembled WGS sequence"/>
</dbReference>
<accession>A0A101IJW7</accession>
<comment type="caution">
    <text evidence="3">The sequence shown here is derived from an EMBL/GenBank/DDBJ whole genome shotgun (WGS) entry which is preliminary data.</text>
</comment>
<evidence type="ECO:0000313" key="5">
    <source>
        <dbReference type="Proteomes" id="UP000057043"/>
    </source>
</evidence>
<reference evidence="4 5" key="2">
    <citation type="journal article" date="2015" name="MBio">
        <title>Genome-Resolved Metagenomic Analysis Reveals Roles for Candidate Phyla and Other Microbial Community Members in Biogeochemical Transformations in Oil Reservoirs.</title>
        <authorList>
            <person name="Hu P."/>
            <person name="Tom L."/>
            <person name="Singh A."/>
            <person name="Thomas B.C."/>
            <person name="Baker B.J."/>
            <person name="Piceno Y.M."/>
            <person name="Andersen G.L."/>
            <person name="Banfield J.F."/>
        </authorList>
    </citation>
    <scope>NUCLEOTIDE SEQUENCE [LARGE SCALE GENOMIC DNA]</scope>
    <source>
        <strain evidence="2">57_489</strain>
    </source>
</reference>
<reference evidence="3" key="1">
    <citation type="journal article" date="2015" name="MBio">
        <title>Genome-resolved metagenomic analysis reveals roles for candidate phyla and other microbial community members in biogeochemical transformations in oil reservoirs.</title>
        <authorList>
            <person name="Hu P."/>
            <person name="Tom L."/>
            <person name="Singh A."/>
            <person name="Thomas B.C."/>
            <person name="Baker B.J."/>
            <person name="Piceno Y.M."/>
            <person name="Andersen G.L."/>
            <person name="Banfield J.F."/>
        </authorList>
    </citation>
    <scope>NUCLEOTIDE SEQUENCE [LARGE SCALE GENOMIC DNA]</scope>
    <source>
        <strain evidence="3">56_747</strain>
    </source>
</reference>
<protein>
    <recommendedName>
        <fullName evidence="1">Dret-0059-like sensor domain-containing protein</fullName>
    </recommendedName>
</protein>
<evidence type="ECO:0000313" key="4">
    <source>
        <dbReference type="Proteomes" id="UP000053961"/>
    </source>
</evidence>
<dbReference type="Proteomes" id="UP000057043">
    <property type="component" value="Unassembled WGS sequence"/>
</dbReference>
<sequence>MAKKMETIPKLFALAIVAASLTTFLMPAAFAAEAGSNDPGTEVDLIWSLVRATDSVNANLAEIDQALLNASLALSETGIEGQKAQEVLEDLVGLGPWVVDCITIDSEGTILEVRPAEYQEVKGASIKDQEHIERLLSTGRPAGLAYIMSVEGFHAMDFASPVFDEGGRLIGAVTVLVNSTEFFGAALLPYQLEGGAKIWAMTPDGTIIYDSDSEQIGRNTFTDPLFQPFPDLLTVGERVNMTRSGTGSYEIFGTEKELFWTTVDYQGEEMRLLLSVDADGILS</sequence>
<proteinExistence type="predicted"/>
<evidence type="ECO:0000313" key="2">
    <source>
        <dbReference type="EMBL" id="KUK45056.1"/>
    </source>
</evidence>
<dbReference type="Gene3D" id="3.30.450.20">
    <property type="entry name" value="PAS domain"/>
    <property type="match status" value="1"/>
</dbReference>
<evidence type="ECO:0000313" key="3">
    <source>
        <dbReference type="EMBL" id="KUK96225.1"/>
    </source>
</evidence>
<feature type="domain" description="Dret-0059-like sensor" evidence="1">
    <location>
        <begin position="58"/>
        <end position="177"/>
    </location>
</feature>
<gene>
    <name evidence="2" type="ORF">XD72_0583</name>
    <name evidence="3" type="ORF">XE07_1251</name>
</gene>
<name>A0A101IJW7_9EURY</name>
<dbReference type="EMBL" id="LGHB01000017">
    <property type="protein sequence ID" value="KUK96225.1"/>
    <property type="molecule type" value="Genomic_DNA"/>
</dbReference>
<dbReference type="InterPro" id="IPR054513">
    <property type="entry name" value="Dret_0059-like_sensor"/>
</dbReference>
<evidence type="ECO:0000259" key="1">
    <source>
        <dbReference type="Pfam" id="PF22309"/>
    </source>
</evidence>
<dbReference type="EMBL" id="LGFT01000009">
    <property type="protein sequence ID" value="KUK45056.1"/>
    <property type="molecule type" value="Genomic_DNA"/>
</dbReference>